<proteinExistence type="predicted"/>
<evidence type="ECO:0000313" key="2">
    <source>
        <dbReference type="Proteomes" id="UP001202581"/>
    </source>
</evidence>
<gene>
    <name evidence="1" type="primary">210</name>
    <name evidence="1" type="ORF">SEA_TOMAS_210</name>
</gene>
<dbReference type="KEGG" id="vg:77926928"/>
<dbReference type="RefSeq" id="YP_010651296.1">
    <property type="nucleotide sequence ID" value="NC_070781.1"/>
</dbReference>
<evidence type="ECO:0000313" key="1">
    <source>
        <dbReference type="EMBL" id="UMO76357.1"/>
    </source>
</evidence>
<accession>A0AA49BTD2</accession>
<organism evidence="1 2">
    <name type="scientific">Streptomyces phage Tomas</name>
    <dbReference type="NCBI Taxonomy" id="2914443"/>
    <lineage>
        <taxon>Viruses</taxon>
        <taxon>Duplodnaviria</taxon>
        <taxon>Heunggongvirae</taxon>
        <taxon>Uroviricota</taxon>
        <taxon>Caudoviricetes</taxon>
        <taxon>Stanwilliamsviridae</taxon>
        <taxon>Boydwoodruffvirinae</taxon>
        <taxon>Tomasvirus</taxon>
        <taxon>Tomasvirus tomas</taxon>
    </lineage>
</organism>
<dbReference type="EMBL" id="OL829978">
    <property type="protein sequence ID" value="UMO76357.1"/>
    <property type="molecule type" value="Genomic_DNA"/>
</dbReference>
<dbReference type="Proteomes" id="UP001202581">
    <property type="component" value="Segment"/>
</dbReference>
<sequence length="63" mass="7102">MKMGSRVQIGYFVDAKTMTDYSGKKGQVLTRERGGKWGVRIDGVTGPNKVIPENQLTEIEWDE</sequence>
<protein>
    <submittedName>
        <fullName evidence="1">Uncharacterized protein</fullName>
    </submittedName>
</protein>
<keyword evidence="2" id="KW-1185">Reference proteome</keyword>
<name>A0AA49BTD2_9CAUD</name>
<dbReference type="GeneID" id="77926928"/>
<reference evidence="1" key="1">
    <citation type="submission" date="2021-12" db="EMBL/GenBank/DDBJ databases">
        <authorList>
            <person name="Khadka S."/>
            <person name="Uribe D.A."/>
            <person name="Klipsch I.N."/>
            <person name="Rene S.R."/>
            <person name="Jimenez M.L."/>
            <person name="Saini B.K."/>
            <person name="Zugasti M."/>
            <person name="Bullon R.M."/>
            <person name="Sharp C.D."/>
            <person name="Kapinga K.O."/>
            <person name="Warner C.P."/>
            <person name="Sarinana J."/>
            <person name="Jimenez A."/>
            <person name="Layton S.R."/>
            <person name="Nayek S."/>
            <person name="Hughes L.E."/>
            <person name="Garlena R.A."/>
            <person name="Russell D.A."/>
            <person name="Jacobs-Sera D."/>
            <person name="Hatfull G.F."/>
        </authorList>
    </citation>
    <scope>NUCLEOTIDE SEQUENCE</scope>
</reference>